<protein>
    <submittedName>
        <fullName evidence="5">Gluconolaconase</fullName>
    </submittedName>
</protein>
<dbReference type="AlphaFoldDB" id="A0AA40R6K8"/>
<evidence type="ECO:0000256" key="3">
    <source>
        <dbReference type="PIRSR" id="PIRSR605511-2"/>
    </source>
</evidence>
<feature type="binding site" evidence="3">
    <location>
        <position position="205"/>
    </location>
    <ligand>
        <name>a divalent metal cation</name>
        <dbReference type="ChEBI" id="CHEBI:60240"/>
    </ligand>
</feature>
<dbReference type="EMBL" id="LNJU01000005">
    <property type="protein sequence ID" value="KWZ54127.1"/>
    <property type="molecule type" value="Genomic_DNA"/>
</dbReference>
<feature type="binding site" evidence="3">
    <location>
        <position position="22"/>
    </location>
    <ligand>
        <name>a divalent metal cation</name>
        <dbReference type="ChEBI" id="CHEBI:60240"/>
    </ligand>
</feature>
<keyword evidence="3" id="KW-0862">Zinc</keyword>
<dbReference type="RefSeq" id="WP_060064427.1">
    <property type="nucleotide sequence ID" value="NZ_CM003772.1"/>
</dbReference>
<keyword evidence="3" id="KW-0479">Metal-binding</keyword>
<dbReference type="PRINTS" id="PR01790">
    <property type="entry name" value="SMP30FAMILY"/>
</dbReference>
<dbReference type="InterPro" id="IPR005511">
    <property type="entry name" value="SMP-30"/>
</dbReference>
<dbReference type="SUPFAM" id="SSF63829">
    <property type="entry name" value="Calcium-dependent phosphotriesterase"/>
    <property type="match status" value="1"/>
</dbReference>
<dbReference type="InterPro" id="IPR013658">
    <property type="entry name" value="SGL"/>
</dbReference>
<evidence type="ECO:0000313" key="5">
    <source>
        <dbReference type="EMBL" id="KWZ54127.1"/>
    </source>
</evidence>
<organism evidence="5 6">
    <name type="scientific">Burkholderia ubonensis</name>
    <dbReference type="NCBI Taxonomy" id="101571"/>
    <lineage>
        <taxon>Bacteria</taxon>
        <taxon>Pseudomonadati</taxon>
        <taxon>Pseudomonadota</taxon>
        <taxon>Betaproteobacteria</taxon>
        <taxon>Burkholderiales</taxon>
        <taxon>Burkholderiaceae</taxon>
        <taxon>Burkholderia</taxon>
        <taxon>Burkholderia cepacia complex</taxon>
    </lineage>
</organism>
<sequence>MQQQIQAARATLLVDGRNTLGEGATWCDATDTLYWVDIEGALLWRCRADGTGATHWPMPERLACFALTDEPDVLLVGLATHLAFLDLRTETFTRIVDVEPELPTRLNDGRCDPHGAFVFGMKDEGGEPPRAVGGFYRLDADLTLERLALPPAAIANSIAFSPDGSKMYFCDSATREIFVCDYRADGGVANVRSFARLTDADGDPDGSTIDRDGGLWNAQWGGRRVVRYGPDGVETERIAVPTAQPSCVALDDAGRLYVTSARVGLDDAALASDVHAGGVFVAQTRYAGLPAARFPFKRTVRG</sequence>
<dbReference type="Proteomes" id="UP000070119">
    <property type="component" value="Chromosome 2"/>
</dbReference>
<name>A0AA40R6K8_9BURK</name>
<gene>
    <name evidence="5" type="ORF">WK57_35160</name>
</gene>
<dbReference type="GO" id="GO:0005509">
    <property type="term" value="F:calcium ion binding"/>
    <property type="evidence" value="ECO:0007669"/>
    <property type="project" value="TreeGrafter"/>
</dbReference>
<feature type="binding site" evidence="3">
    <location>
        <position position="156"/>
    </location>
    <ligand>
        <name>a divalent metal cation</name>
        <dbReference type="ChEBI" id="CHEBI:60240"/>
    </ligand>
</feature>
<dbReference type="Gene3D" id="2.120.10.30">
    <property type="entry name" value="TolB, C-terminal domain"/>
    <property type="match status" value="1"/>
</dbReference>
<feature type="domain" description="SMP-30/Gluconolactonase/LRE-like region" evidence="4">
    <location>
        <begin position="20"/>
        <end position="262"/>
    </location>
</feature>
<evidence type="ECO:0000259" key="4">
    <source>
        <dbReference type="Pfam" id="PF08450"/>
    </source>
</evidence>
<accession>A0AA40R6K8</accession>
<dbReference type="PANTHER" id="PTHR10907">
    <property type="entry name" value="REGUCALCIN"/>
    <property type="match status" value="1"/>
</dbReference>
<dbReference type="Pfam" id="PF08450">
    <property type="entry name" value="SGL"/>
    <property type="match status" value="1"/>
</dbReference>
<proteinExistence type="inferred from homology"/>
<comment type="similarity">
    <text evidence="1">Belongs to the SMP-30/CGR1 family.</text>
</comment>
<comment type="caution">
    <text evidence="5">The sequence shown here is derived from an EMBL/GenBank/DDBJ whole genome shotgun (WGS) entry which is preliminary data.</text>
</comment>
<evidence type="ECO:0000256" key="1">
    <source>
        <dbReference type="ARBA" id="ARBA00008853"/>
    </source>
</evidence>
<feature type="binding site" evidence="3">
    <location>
        <position position="107"/>
    </location>
    <ligand>
        <name>substrate</name>
    </ligand>
</feature>
<evidence type="ECO:0000256" key="2">
    <source>
        <dbReference type="PIRSR" id="PIRSR605511-1"/>
    </source>
</evidence>
<reference evidence="5 6" key="1">
    <citation type="submission" date="2015-11" db="EMBL/GenBank/DDBJ databases">
        <authorList>
            <person name="Sahl J."/>
            <person name="Wagner D."/>
            <person name="Keim P."/>
        </authorList>
    </citation>
    <scope>NUCLEOTIDE SEQUENCE [LARGE SCALE GENOMIC DNA]</scope>
    <source>
        <strain evidence="5 6">MSMB1157</strain>
    </source>
</reference>
<feature type="active site" description="Proton donor/acceptor" evidence="2">
    <location>
        <position position="205"/>
    </location>
</feature>
<feature type="binding site" evidence="3">
    <location>
        <position position="105"/>
    </location>
    <ligand>
        <name>substrate</name>
    </ligand>
</feature>
<dbReference type="PANTHER" id="PTHR10907:SF47">
    <property type="entry name" value="REGUCALCIN"/>
    <property type="match status" value="1"/>
</dbReference>
<dbReference type="GO" id="GO:0004341">
    <property type="term" value="F:gluconolactonase activity"/>
    <property type="evidence" value="ECO:0007669"/>
    <property type="project" value="TreeGrafter"/>
</dbReference>
<comment type="cofactor">
    <cofactor evidence="3">
        <name>Zn(2+)</name>
        <dbReference type="ChEBI" id="CHEBI:29105"/>
    </cofactor>
    <text evidence="3">Binds 1 divalent metal cation per subunit.</text>
</comment>
<evidence type="ECO:0000313" key="6">
    <source>
        <dbReference type="Proteomes" id="UP000070119"/>
    </source>
</evidence>
<dbReference type="InterPro" id="IPR011042">
    <property type="entry name" value="6-blade_b-propeller_TolB-like"/>
</dbReference>
<dbReference type="GO" id="GO:0019853">
    <property type="term" value="P:L-ascorbic acid biosynthetic process"/>
    <property type="evidence" value="ECO:0007669"/>
    <property type="project" value="TreeGrafter"/>
</dbReference>